<sequence length="93" mass="10943">MDDTLVHILLSSPCHVWPRSSLLWFPSLQLPGEMFPADARLGSDSEANRLINTRCTHQPLMKRVEVAKCVELEMYHVYLHYEYFVILYHYGYV</sequence>
<dbReference type="AlphaFoldDB" id="A0A2G9R9C3"/>
<dbReference type="EMBL" id="KV950869">
    <property type="protein sequence ID" value="PIO24476.1"/>
    <property type="molecule type" value="Genomic_DNA"/>
</dbReference>
<protein>
    <submittedName>
        <fullName evidence="1">Uncharacterized protein</fullName>
    </submittedName>
</protein>
<accession>A0A2G9R9C3</accession>
<keyword evidence="2" id="KW-1185">Reference proteome</keyword>
<evidence type="ECO:0000313" key="2">
    <source>
        <dbReference type="Proteomes" id="UP000228934"/>
    </source>
</evidence>
<name>A0A2G9R9C3_AQUCT</name>
<reference evidence="2" key="1">
    <citation type="journal article" date="2017" name="Nat. Commun.">
        <title>The North American bullfrog draft genome provides insight into hormonal regulation of long noncoding RNA.</title>
        <authorList>
            <person name="Hammond S.A."/>
            <person name="Warren R.L."/>
            <person name="Vandervalk B.P."/>
            <person name="Kucuk E."/>
            <person name="Khan H."/>
            <person name="Gibb E.A."/>
            <person name="Pandoh P."/>
            <person name="Kirk H."/>
            <person name="Zhao Y."/>
            <person name="Jones M."/>
            <person name="Mungall A.J."/>
            <person name="Coope R."/>
            <person name="Pleasance S."/>
            <person name="Moore R.A."/>
            <person name="Holt R.A."/>
            <person name="Round J.M."/>
            <person name="Ohora S."/>
            <person name="Walle B.V."/>
            <person name="Veldhoen N."/>
            <person name="Helbing C.C."/>
            <person name="Birol I."/>
        </authorList>
    </citation>
    <scope>NUCLEOTIDE SEQUENCE [LARGE SCALE GENOMIC DNA]</scope>
</reference>
<organism evidence="1 2">
    <name type="scientific">Aquarana catesbeiana</name>
    <name type="common">American bullfrog</name>
    <name type="synonym">Rana catesbeiana</name>
    <dbReference type="NCBI Taxonomy" id="8400"/>
    <lineage>
        <taxon>Eukaryota</taxon>
        <taxon>Metazoa</taxon>
        <taxon>Chordata</taxon>
        <taxon>Craniata</taxon>
        <taxon>Vertebrata</taxon>
        <taxon>Euteleostomi</taxon>
        <taxon>Amphibia</taxon>
        <taxon>Batrachia</taxon>
        <taxon>Anura</taxon>
        <taxon>Neobatrachia</taxon>
        <taxon>Ranoidea</taxon>
        <taxon>Ranidae</taxon>
        <taxon>Aquarana</taxon>
    </lineage>
</organism>
<gene>
    <name evidence="1" type="ORF">AB205_0100940</name>
</gene>
<dbReference type="Proteomes" id="UP000228934">
    <property type="component" value="Unassembled WGS sequence"/>
</dbReference>
<proteinExistence type="predicted"/>
<evidence type="ECO:0000313" key="1">
    <source>
        <dbReference type="EMBL" id="PIO24476.1"/>
    </source>
</evidence>